<proteinExistence type="predicted"/>
<dbReference type="InterPro" id="IPR051082">
    <property type="entry name" value="Pentapeptide-BTB/POZ_domain"/>
</dbReference>
<gene>
    <name evidence="1" type="ordered locus">BN117_2075</name>
</gene>
<sequence length="329" mass="34077">MNFEIKNRWTGAVLFTADVPDETESGMVARVALEQAVKSGANLARADLAGANLAGANLADAYLADADLAGANLARANLARANLARANLAGANLADAYLADADLAGANLARANLARANLAGANLADAYLARAYLADAYLADAYLADADLARANLACANLAGADLAGADLARANLAGANLAGAYLARANLAGARNLPVGTEATSPVEPYQRDTRPAAERNAARAARFRELNPTVPVVEALDAKILSAIENGRGGLEMGAWHTCETTHCRAGWAVHLAGEAGYALEREHGPQYAGRMIYMASVGRAPHFFASNELAMADLREQAAQQTKPVA</sequence>
<dbReference type="PANTHER" id="PTHR14136:SF17">
    <property type="entry name" value="BTB_POZ DOMAIN-CONTAINING PROTEIN KCTD9"/>
    <property type="match status" value="1"/>
</dbReference>
<dbReference type="HOGENOM" id="CLU_887594_0_0_4"/>
<evidence type="ECO:0000313" key="1">
    <source>
        <dbReference type="EMBL" id="CCJ49408.1"/>
    </source>
</evidence>
<evidence type="ECO:0000313" key="2">
    <source>
        <dbReference type="Proteomes" id="UP000008035"/>
    </source>
</evidence>
<dbReference type="Gene3D" id="2.160.20.80">
    <property type="entry name" value="E3 ubiquitin-protein ligase SopA"/>
    <property type="match status" value="1"/>
</dbReference>
<reference evidence="1 2" key="1">
    <citation type="journal article" date="2012" name="BMC Genomics">
        <title>Comparative genomics of the classical Bordetella subspecies: the evolution and exchange of virulence-associated diversity amongst closely related pathogens.</title>
        <authorList>
            <person name="Park J."/>
            <person name="Zhang Y."/>
            <person name="Buboltz A.M."/>
            <person name="Zhang X."/>
            <person name="Schuster S.C."/>
            <person name="Ahuja U."/>
            <person name="Liu M."/>
            <person name="Miller J.F."/>
            <person name="Sebaihia M."/>
            <person name="Bentley S.D."/>
            <person name="Parkhill J."/>
            <person name="Harvill E.T."/>
        </authorList>
    </citation>
    <scope>NUCLEOTIDE SEQUENCE [LARGE SCALE GENOMIC DNA]</scope>
    <source>
        <strain evidence="1 2">Bpp5</strain>
    </source>
</reference>
<evidence type="ECO:0008006" key="3">
    <source>
        <dbReference type="Google" id="ProtNLM"/>
    </source>
</evidence>
<dbReference type="AlphaFoldDB" id="K0MF58"/>
<organism evidence="1 2">
    <name type="scientific">Bordetella parapertussis (strain Bpp5)</name>
    <dbReference type="NCBI Taxonomy" id="1208660"/>
    <lineage>
        <taxon>Bacteria</taxon>
        <taxon>Pseudomonadati</taxon>
        <taxon>Pseudomonadota</taxon>
        <taxon>Betaproteobacteria</taxon>
        <taxon>Burkholderiales</taxon>
        <taxon>Alcaligenaceae</taxon>
        <taxon>Bordetella</taxon>
    </lineage>
</organism>
<dbReference type="SUPFAM" id="SSF141571">
    <property type="entry name" value="Pentapeptide repeat-like"/>
    <property type="match status" value="1"/>
</dbReference>
<name>K0MF58_BORPB</name>
<dbReference type="EMBL" id="HE965803">
    <property type="protein sequence ID" value="CCJ49408.1"/>
    <property type="molecule type" value="Genomic_DNA"/>
</dbReference>
<accession>K0MF58</accession>
<protein>
    <recommendedName>
        <fullName evidence="3">Pentapeptide repeat-containing protein</fullName>
    </recommendedName>
</protein>
<dbReference type="RefSeq" id="WP_015039654.1">
    <property type="nucleotide sequence ID" value="NC_018828.1"/>
</dbReference>
<dbReference type="PANTHER" id="PTHR14136">
    <property type="entry name" value="BTB_POZ DOMAIN-CONTAINING PROTEIN KCTD9"/>
    <property type="match status" value="1"/>
</dbReference>
<dbReference type="InterPro" id="IPR001646">
    <property type="entry name" value="5peptide_repeat"/>
</dbReference>
<dbReference type="Pfam" id="PF00805">
    <property type="entry name" value="Pentapeptide"/>
    <property type="match status" value="2"/>
</dbReference>
<dbReference type="KEGG" id="bpar:BN117_2075"/>
<dbReference type="Proteomes" id="UP000008035">
    <property type="component" value="Chromosome"/>
</dbReference>